<dbReference type="InterPro" id="IPR015424">
    <property type="entry name" value="PyrdxlP-dep_Trfase"/>
</dbReference>
<dbReference type="GO" id="GO:0030170">
    <property type="term" value="F:pyridoxal phosphate binding"/>
    <property type="evidence" value="ECO:0007669"/>
    <property type="project" value="InterPro"/>
</dbReference>
<comment type="caution">
    <text evidence="4">The sequence shown here is derived from an EMBL/GenBank/DDBJ whole genome shotgun (WGS) entry which is preliminary data.</text>
</comment>
<dbReference type="GO" id="GO:0008483">
    <property type="term" value="F:transaminase activity"/>
    <property type="evidence" value="ECO:0007669"/>
    <property type="project" value="UniProtKB-KW"/>
</dbReference>
<protein>
    <submittedName>
        <fullName evidence="4">Aminotransferase, class I/II</fullName>
    </submittedName>
</protein>
<dbReference type="RefSeq" id="WP_060931433.1">
    <property type="nucleotide sequence ID" value="NZ_KQ959833.1"/>
</dbReference>
<dbReference type="STRING" id="467210.HMPREF1866_01720"/>
<feature type="domain" description="Aminotransferase class I/classII large" evidence="3">
    <location>
        <begin position="17"/>
        <end position="337"/>
    </location>
</feature>
<dbReference type="OrthoDB" id="9813612at2"/>
<dbReference type="Gene3D" id="3.90.1150.10">
    <property type="entry name" value="Aspartate Aminotransferase, domain 1"/>
    <property type="match status" value="1"/>
</dbReference>
<accession>A0A133ZN19</accession>
<keyword evidence="4" id="KW-0808">Transferase</keyword>
<dbReference type="PANTHER" id="PTHR42885">
    <property type="entry name" value="HISTIDINOL-PHOSPHATE AMINOTRANSFERASE-RELATED"/>
    <property type="match status" value="1"/>
</dbReference>
<dbReference type="EMBL" id="LSDA01000099">
    <property type="protein sequence ID" value="KXB56810.1"/>
    <property type="molecule type" value="Genomic_DNA"/>
</dbReference>
<evidence type="ECO:0000256" key="2">
    <source>
        <dbReference type="ARBA" id="ARBA00022898"/>
    </source>
</evidence>
<dbReference type="AlphaFoldDB" id="A0A133ZN19"/>
<comment type="cofactor">
    <cofactor evidence="1">
        <name>pyridoxal 5'-phosphate</name>
        <dbReference type="ChEBI" id="CHEBI:597326"/>
    </cofactor>
</comment>
<proteinExistence type="predicted"/>
<gene>
    <name evidence="4" type="ORF">HMPREF1866_01720</name>
</gene>
<dbReference type="SUPFAM" id="SSF53383">
    <property type="entry name" value="PLP-dependent transferases"/>
    <property type="match status" value="1"/>
</dbReference>
<organism evidence="4 5">
    <name type="scientific">Lachnoanaerobaculum saburreum</name>
    <dbReference type="NCBI Taxonomy" id="467210"/>
    <lineage>
        <taxon>Bacteria</taxon>
        <taxon>Bacillati</taxon>
        <taxon>Bacillota</taxon>
        <taxon>Clostridia</taxon>
        <taxon>Lachnospirales</taxon>
        <taxon>Lachnospiraceae</taxon>
        <taxon>Lachnoanaerobaculum</taxon>
    </lineage>
</organism>
<name>A0A133ZN19_9FIRM</name>
<evidence type="ECO:0000313" key="4">
    <source>
        <dbReference type="EMBL" id="KXB56810.1"/>
    </source>
</evidence>
<evidence type="ECO:0000313" key="5">
    <source>
        <dbReference type="Proteomes" id="UP000070394"/>
    </source>
</evidence>
<dbReference type="InterPro" id="IPR015422">
    <property type="entry name" value="PyrdxlP-dep_Trfase_small"/>
</dbReference>
<dbReference type="InterPro" id="IPR004839">
    <property type="entry name" value="Aminotransferase_I/II_large"/>
</dbReference>
<dbReference type="Gene3D" id="3.40.640.10">
    <property type="entry name" value="Type I PLP-dependent aspartate aminotransferase-like (Major domain)"/>
    <property type="match status" value="1"/>
</dbReference>
<dbReference type="PANTHER" id="PTHR42885:SF1">
    <property type="entry name" value="THREONINE-PHOSPHATE DECARBOXYLASE"/>
    <property type="match status" value="1"/>
</dbReference>
<dbReference type="InterPro" id="IPR015421">
    <property type="entry name" value="PyrdxlP-dep_Trfase_major"/>
</dbReference>
<evidence type="ECO:0000259" key="3">
    <source>
        <dbReference type="Pfam" id="PF00155"/>
    </source>
</evidence>
<dbReference type="Pfam" id="PF00155">
    <property type="entry name" value="Aminotran_1_2"/>
    <property type="match status" value="1"/>
</dbReference>
<keyword evidence="2" id="KW-0663">Pyridoxal phosphate</keyword>
<keyword evidence="5" id="KW-1185">Reference proteome</keyword>
<keyword evidence="4" id="KW-0032">Aminotransferase</keyword>
<dbReference type="CDD" id="cd00609">
    <property type="entry name" value="AAT_like"/>
    <property type="match status" value="1"/>
</dbReference>
<evidence type="ECO:0000256" key="1">
    <source>
        <dbReference type="ARBA" id="ARBA00001933"/>
    </source>
</evidence>
<dbReference type="Proteomes" id="UP000070394">
    <property type="component" value="Unassembled WGS sequence"/>
</dbReference>
<dbReference type="PATRIC" id="fig|467210.3.peg.1706"/>
<sequence length="343" mass="39202">MHGGRFLEYAKTGKRFIDFSASINPYGLDSNLKKILTDSILTLEHYPNGDYSEINDIISKKHNVDTGDIYLGNGANSIIFRLFQTFKNGINICIPVPSFESYRLAAESIDANLIYYNMPNLHINEDIFNILSENIDILVLTNPNNPTGFIVENKLLHKIIKYCKQKDIFVLIDECFLEFVENGENYSMCDKLSTFENIAILRSLTKLYAFPGLRFGYLLTHNDMIMNKLKKLTPSWEINTLALEAAKYSLTQNMDHVVESIQKEKTVLANKLEDLGIVTFNSEANFLLCKYKKNLSKELLTYGIIVRDCSDFIGLDNTYFRVAVKTEAENKILVDTIHKILRG</sequence>
<reference evidence="5" key="1">
    <citation type="submission" date="2016-01" db="EMBL/GenBank/DDBJ databases">
        <authorList>
            <person name="Mitreva M."/>
            <person name="Pepin K.H."/>
            <person name="Mihindukulasuriya K.A."/>
            <person name="Fulton R."/>
            <person name="Fronick C."/>
            <person name="O'Laughlin M."/>
            <person name="Miner T."/>
            <person name="Herter B."/>
            <person name="Rosa B.A."/>
            <person name="Cordes M."/>
            <person name="Tomlinson C."/>
            <person name="Wollam A."/>
            <person name="Palsikar V.B."/>
            <person name="Mardis E.R."/>
            <person name="Wilson R.K."/>
        </authorList>
    </citation>
    <scope>NUCLEOTIDE SEQUENCE [LARGE SCALE GENOMIC DNA]</scope>
    <source>
        <strain evidence="5">DNF00896</strain>
    </source>
</reference>